<evidence type="ECO:0000256" key="4">
    <source>
        <dbReference type="ARBA" id="ARBA00023136"/>
    </source>
</evidence>
<feature type="transmembrane region" description="Helical" evidence="5">
    <location>
        <begin position="105"/>
        <end position="127"/>
    </location>
</feature>
<keyword evidence="3 5" id="KW-1133">Transmembrane helix</keyword>
<sequence>MSVEADVRTGTVSKPTMEDENERLWYPWDQHESEDITGKDDAVRLYQKVKRNTILLLVPQWDLWLSHNSQGIAYASSAGVLSVFGLYGTFLPCLVYSVLGTSRQLAVGPVSVTSLLINSNFLSLLPCAQSISKANTFQVQCQAAYNQAAIQLAFIVACIYTGIGLLQLGWLMKFLSHPVVGGFMSGAAITNGLGQAKYVFGFKISMGPSTRLLPAVLWC</sequence>
<keyword evidence="2 5" id="KW-0812">Transmembrane</keyword>
<evidence type="ECO:0000256" key="3">
    <source>
        <dbReference type="ARBA" id="ARBA00022989"/>
    </source>
</evidence>
<keyword evidence="8" id="KW-1185">Reference proteome</keyword>
<proteinExistence type="predicted"/>
<feature type="transmembrane region" description="Helical" evidence="5">
    <location>
        <begin position="148"/>
        <end position="168"/>
    </location>
</feature>
<feature type="transmembrane region" description="Helical" evidence="5">
    <location>
        <begin position="174"/>
        <end position="194"/>
    </location>
</feature>
<comment type="caution">
    <text evidence="7">The sequence shown here is derived from an EMBL/GenBank/DDBJ whole genome shotgun (WGS) entry which is preliminary data.</text>
</comment>
<dbReference type="EMBL" id="BEGY01000001">
    <property type="protein sequence ID" value="GAX72884.1"/>
    <property type="molecule type" value="Genomic_DNA"/>
</dbReference>
<evidence type="ECO:0000256" key="5">
    <source>
        <dbReference type="SAM" id="Phobius"/>
    </source>
</evidence>
<feature type="transmembrane region" description="Helical" evidence="5">
    <location>
        <begin position="72"/>
        <end position="99"/>
    </location>
</feature>
<reference evidence="7 8" key="1">
    <citation type="submission" date="2017-08" db="EMBL/GenBank/DDBJ databases">
        <title>Acidophilic green algal genome provides insights into adaptation to an acidic environment.</title>
        <authorList>
            <person name="Hirooka S."/>
            <person name="Hirose Y."/>
            <person name="Kanesaki Y."/>
            <person name="Higuchi S."/>
            <person name="Fujiwara T."/>
            <person name="Onuma R."/>
            <person name="Era A."/>
            <person name="Ohbayashi R."/>
            <person name="Uzuka A."/>
            <person name="Nozaki H."/>
            <person name="Yoshikawa H."/>
            <person name="Miyagishima S.Y."/>
        </authorList>
    </citation>
    <scope>NUCLEOTIDE SEQUENCE [LARGE SCALE GENOMIC DNA]</scope>
    <source>
        <strain evidence="7 8">NIES-2499</strain>
    </source>
</reference>
<dbReference type="AlphaFoldDB" id="A0A250WPV8"/>
<accession>A0A250WPV8</accession>
<dbReference type="STRING" id="1157962.A0A250WPV8"/>
<dbReference type="Pfam" id="PF00916">
    <property type="entry name" value="Sulfate_transp"/>
    <property type="match status" value="1"/>
</dbReference>
<evidence type="ECO:0000259" key="6">
    <source>
        <dbReference type="Pfam" id="PF00916"/>
    </source>
</evidence>
<evidence type="ECO:0000313" key="7">
    <source>
        <dbReference type="EMBL" id="GAX72884.1"/>
    </source>
</evidence>
<feature type="domain" description="SLC26A/SulP transporter" evidence="6">
    <location>
        <begin position="70"/>
        <end position="203"/>
    </location>
</feature>
<protein>
    <recommendedName>
        <fullName evidence="6">SLC26A/SulP transporter domain-containing protein</fullName>
    </recommendedName>
</protein>
<evidence type="ECO:0000313" key="8">
    <source>
        <dbReference type="Proteomes" id="UP000232323"/>
    </source>
</evidence>
<keyword evidence="4 5" id="KW-0472">Membrane</keyword>
<dbReference type="GO" id="GO:0016020">
    <property type="term" value="C:membrane"/>
    <property type="evidence" value="ECO:0007669"/>
    <property type="project" value="UniProtKB-SubCell"/>
</dbReference>
<evidence type="ECO:0000256" key="1">
    <source>
        <dbReference type="ARBA" id="ARBA00004141"/>
    </source>
</evidence>
<organism evidence="7 8">
    <name type="scientific">Chlamydomonas eustigma</name>
    <dbReference type="NCBI Taxonomy" id="1157962"/>
    <lineage>
        <taxon>Eukaryota</taxon>
        <taxon>Viridiplantae</taxon>
        <taxon>Chlorophyta</taxon>
        <taxon>core chlorophytes</taxon>
        <taxon>Chlorophyceae</taxon>
        <taxon>CS clade</taxon>
        <taxon>Chlamydomonadales</taxon>
        <taxon>Chlamydomonadaceae</taxon>
        <taxon>Chlamydomonas</taxon>
    </lineage>
</organism>
<dbReference type="InterPro" id="IPR011547">
    <property type="entry name" value="SLC26A/SulP_dom"/>
</dbReference>
<dbReference type="Proteomes" id="UP000232323">
    <property type="component" value="Unassembled WGS sequence"/>
</dbReference>
<comment type="subcellular location">
    <subcellularLocation>
        <location evidence="1">Membrane</location>
        <topology evidence="1">Multi-pass membrane protein</topology>
    </subcellularLocation>
</comment>
<name>A0A250WPV8_9CHLO</name>
<dbReference type="InterPro" id="IPR001902">
    <property type="entry name" value="SLC26A/SulP_fam"/>
</dbReference>
<gene>
    <name evidence="7" type="ORF">CEUSTIGMA_g339.t1</name>
</gene>
<evidence type="ECO:0000256" key="2">
    <source>
        <dbReference type="ARBA" id="ARBA00022692"/>
    </source>
</evidence>
<dbReference type="OrthoDB" id="540766at2759"/>
<dbReference type="PANTHER" id="PTHR11814">
    <property type="entry name" value="SULFATE TRANSPORTER"/>
    <property type="match status" value="1"/>
</dbReference>
<dbReference type="GO" id="GO:0055085">
    <property type="term" value="P:transmembrane transport"/>
    <property type="evidence" value="ECO:0007669"/>
    <property type="project" value="InterPro"/>
</dbReference>